<feature type="compositionally biased region" description="Low complexity" evidence="1">
    <location>
        <begin position="117"/>
        <end position="129"/>
    </location>
</feature>
<dbReference type="Pfam" id="PF19955">
    <property type="entry name" value="EAD1"/>
    <property type="match status" value="1"/>
</dbReference>
<dbReference type="Proteomes" id="UP000606172">
    <property type="component" value="Unassembled WGS sequence"/>
</dbReference>
<reference evidence="3" key="1">
    <citation type="submission" date="2021-01" db="EMBL/GenBank/DDBJ databases">
        <title>Whole genome shotgun sequence of Sinosporangium siamense NBRC 109515.</title>
        <authorList>
            <person name="Komaki H."/>
            <person name="Tamura T."/>
        </authorList>
    </citation>
    <scope>NUCLEOTIDE SEQUENCE</scope>
    <source>
        <strain evidence="3">NBRC 109515</strain>
    </source>
</reference>
<keyword evidence="4" id="KW-1185">Reference proteome</keyword>
<protein>
    <recommendedName>
        <fullName evidence="2">Effector-associated domain-containing protein</fullName>
    </recommendedName>
</protein>
<comment type="caution">
    <text evidence="3">The sequence shown here is derived from an EMBL/GenBank/DDBJ whole genome shotgun (WGS) entry which is preliminary data.</text>
</comment>
<organism evidence="3 4">
    <name type="scientific">Sinosporangium siamense</name>
    <dbReference type="NCBI Taxonomy" id="1367973"/>
    <lineage>
        <taxon>Bacteria</taxon>
        <taxon>Bacillati</taxon>
        <taxon>Actinomycetota</taxon>
        <taxon>Actinomycetes</taxon>
        <taxon>Streptosporangiales</taxon>
        <taxon>Streptosporangiaceae</taxon>
        <taxon>Sinosporangium</taxon>
    </lineage>
</organism>
<evidence type="ECO:0000256" key="1">
    <source>
        <dbReference type="SAM" id="MobiDB-lite"/>
    </source>
</evidence>
<feature type="compositionally biased region" description="Low complexity" evidence="1">
    <location>
        <begin position="96"/>
        <end position="109"/>
    </location>
</feature>
<name>A0A919RCV9_9ACTN</name>
<evidence type="ECO:0000259" key="2">
    <source>
        <dbReference type="Pfam" id="PF19955"/>
    </source>
</evidence>
<dbReference type="EMBL" id="BOOW01000006">
    <property type="protein sequence ID" value="GII90440.1"/>
    <property type="molecule type" value="Genomic_DNA"/>
</dbReference>
<proteinExistence type="predicted"/>
<sequence length="139" mass="15034">MITYDIVRRYGVLTALAQVFDSEAKNDALLGDIGADRSRLPRFGTLSAELYWRQVARELSHGMAGPGLAELINGAHELYPESTLFKRYATPLSGTSSRPAPSRRSACSPRRPDRPHCASTTSTARCRTSPAPAGRAAST</sequence>
<dbReference type="RefSeq" id="WP_373870076.1">
    <property type="nucleotide sequence ID" value="NZ_BOOW01000006.1"/>
</dbReference>
<dbReference type="AlphaFoldDB" id="A0A919RCV9"/>
<gene>
    <name evidence="3" type="ORF">Ssi02_06710</name>
</gene>
<feature type="region of interest" description="Disordered" evidence="1">
    <location>
        <begin position="90"/>
        <end position="139"/>
    </location>
</feature>
<feature type="domain" description="Effector-associated" evidence="2">
    <location>
        <begin position="11"/>
        <end position="90"/>
    </location>
</feature>
<evidence type="ECO:0000313" key="4">
    <source>
        <dbReference type="Proteomes" id="UP000606172"/>
    </source>
</evidence>
<accession>A0A919RCV9</accession>
<evidence type="ECO:0000313" key="3">
    <source>
        <dbReference type="EMBL" id="GII90440.1"/>
    </source>
</evidence>
<dbReference type="InterPro" id="IPR045430">
    <property type="entry name" value="EAD1"/>
</dbReference>